<proteinExistence type="predicted"/>
<comment type="caution">
    <text evidence="1">The sequence shown here is derived from an EMBL/GenBank/DDBJ whole genome shotgun (WGS) entry which is preliminary data.</text>
</comment>
<dbReference type="AlphaFoldDB" id="A0A8S1KMM3"/>
<dbReference type="Proteomes" id="UP000692954">
    <property type="component" value="Unassembled WGS sequence"/>
</dbReference>
<accession>A0A8S1KMM3</accession>
<protein>
    <submittedName>
        <fullName evidence="1">Uncharacterized protein</fullName>
    </submittedName>
</protein>
<gene>
    <name evidence="1" type="ORF">PSON_ATCC_30995.1.T0100268</name>
</gene>
<keyword evidence="2" id="KW-1185">Reference proteome</keyword>
<organism evidence="1 2">
    <name type="scientific">Paramecium sonneborni</name>
    <dbReference type="NCBI Taxonomy" id="65129"/>
    <lineage>
        <taxon>Eukaryota</taxon>
        <taxon>Sar</taxon>
        <taxon>Alveolata</taxon>
        <taxon>Ciliophora</taxon>
        <taxon>Intramacronucleata</taxon>
        <taxon>Oligohymenophorea</taxon>
        <taxon>Peniculida</taxon>
        <taxon>Parameciidae</taxon>
        <taxon>Paramecium</taxon>
    </lineage>
</organism>
<reference evidence="1" key="1">
    <citation type="submission" date="2021-01" db="EMBL/GenBank/DDBJ databases">
        <authorList>
            <consortium name="Genoscope - CEA"/>
            <person name="William W."/>
        </authorList>
    </citation>
    <scope>NUCLEOTIDE SEQUENCE</scope>
</reference>
<evidence type="ECO:0000313" key="1">
    <source>
        <dbReference type="EMBL" id="CAD8056498.1"/>
    </source>
</evidence>
<evidence type="ECO:0000313" key="2">
    <source>
        <dbReference type="Proteomes" id="UP000692954"/>
    </source>
</evidence>
<sequence length="217" mass="26295">MMINRSQDQNMERIQVDQYLKSQQEEPEFSEQINEKIQKYKNNPQFESMEEQISTEKIESFQPDNKKKQPDKNIEIYRISFHELNELQSNDELYDFQSSNESIILPFPPHTQTRHPTSNHMSVSLCRAINYELKQMNEQPYFILKTKNNEKKTIQAEGDMNDKKANFRNLKNFLIKNPKFKTYLQERKYEERLKRNNKTRTDFASFHQFIVKRLKIE</sequence>
<dbReference type="EMBL" id="CAJJDN010000010">
    <property type="protein sequence ID" value="CAD8056498.1"/>
    <property type="molecule type" value="Genomic_DNA"/>
</dbReference>
<name>A0A8S1KMM3_9CILI</name>